<dbReference type="AlphaFoldDB" id="A0A343VRF3"/>
<proteinExistence type="predicted"/>
<feature type="compositionally biased region" description="Polar residues" evidence="1">
    <location>
        <begin position="24"/>
        <end position="38"/>
    </location>
</feature>
<keyword evidence="2" id="KW-0614">Plasmid</keyword>
<geneLocation type="plasmid" evidence="2">
    <name>pCBMA213_1</name>
</geneLocation>
<reference evidence="2" key="1">
    <citation type="journal article" date="2018" name="Front. Microbiol.">
        <title>Beyond the Limits: tRNA Array Units in Mycobacterium Genomes.</title>
        <authorList>
            <person name="Morgado S.M."/>
            <person name="Vicente A.C."/>
        </authorList>
    </citation>
    <scope>NUCLEOTIDE SEQUENCE</scope>
    <source>
        <strain evidence="2">CBMA 213</strain>
        <plasmid evidence="2">pCBMA213_1</plasmid>
    </source>
</reference>
<feature type="compositionally biased region" description="Basic and acidic residues" evidence="1">
    <location>
        <begin position="7"/>
        <end position="20"/>
    </location>
</feature>
<feature type="region of interest" description="Disordered" evidence="1">
    <location>
        <begin position="1"/>
        <end position="38"/>
    </location>
</feature>
<evidence type="ECO:0000313" key="2">
    <source>
        <dbReference type="EMBL" id="AVN58477.1"/>
    </source>
</evidence>
<sequence>MTTNNGETDRGGAPEPDPHARTGSLRSARTSPVAPQTS</sequence>
<dbReference type="EMBL" id="MF600313">
    <property type="protein sequence ID" value="AVN58477.1"/>
    <property type="molecule type" value="Genomic_DNA"/>
</dbReference>
<evidence type="ECO:0000256" key="1">
    <source>
        <dbReference type="SAM" id="MobiDB-lite"/>
    </source>
</evidence>
<accession>A0A343VRF3</accession>
<gene>
    <name evidence="2" type="ORF">B5P44_p00182</name>
</gene>
<organism evidence="2">
    <name type="scientific">Mycolicibacterium sp. CBMA 213</name>
    <dbReference type="NCBI Taxonomy" id="1968788"/>
    <lineage>
        <taxon>Bacteria</taxon>
        <taxon>Bacillati</taxon>
        <taxon>Actinomycetota</taxon>
        <taxon>Actinomycetes</taxon>
        <taxon>Mycobacteriales</taxon>
        <taxon>Mycobacteriaceae</taxon>
        <taxon>Mycolicibacterium</taxon>
    </lineage>
</organism>
<protein>
    <submittedName>
        <fullName evidence="2">Uncharacterized protein</fullName>
    </submittedName>
</protein>
<name>A0A343VRF3_9MYCO</name>